<reference evidence="2" key="1">
    <citation type="submission" date="2022-11" db="UniProtKB">
        <authorList>
            <consortium name="WormBaseParasite"/>
        </authorList>
    </citation>
    <scope>IDENTIFICATION</scope>
</reference>
<sequence>MEDYTGYMNNLASKIGVKPSVCSFLTSPKFGLKCVFGPNLPYQYRLRGEHTWEDAKNAIMTSDQRIRTPPSNRYFKRWQLDVILLCCL</sequence>
<organism evidence="1 2">
    <name type="scientific">Panagrolaimus sp. JU765</name>
    <dbReference type="NCBI Taxonomy" id="591449"/>
    <lineage>
        <taxon>Eukaryota</taxon>
        <taxon>Metazoa</taxon>
        <taxon>Ecdysozoa</taxon>
        <taxon>Nematoda</taxon>
        <taxon>Chromadorea</taxon>
        <taxon>Rhabditida</taxon>
        <taxon>Tylenchina</taxon>
        <taxon>Panagrolaimomorpha</taxon>
        <taxon>Panagrolaimoidea</taxon>
        <taxon>Panagrolaimidae</taxon>
        <taxon>Panagrolaimus</taxon>
    </lineage>
</organism>
<protein>
    <submittedName>
        <fullName evidence="2">Flavin-containing monooxygenase</fullName>
    </submittedName>
</protein>
<evidence type="ECO:0000313" key="2">
    <source>
        <dbReference type="WBParaSite" id="JU765_v2.g9914.t1"/>
    </source>
</evidence>
<proteinExistence type="predicted"/>
<name>A0AC34RSQ4_9BILA</name>
<dbReference type="WBParaSite" id="JU765_v2.g9914.t1">
    <property type="protein sequence ID" value="JU765_v2.g9914.t1"/>
    <property type="gene ID" value="JU765_v2.g9914"/>
</dbReference>
<accession>A0AC34RSQ4</accession>
<evidence type="ECO:0000313" key="1">
    <source>
        <dbReference type="Proteomes" id="UP000887576"/>
    </source>
</evidence>
<dbReference type="Proteomes" id="UP000887576">
    <property type="component" value="Unplaced"/>
</dbReference>